<dbReference type="SMART" id="SM00369">
    <property type="entry name" value="LRR_TYP"/>
    <property type="match status" value="5"/>
</dbReference>
<gene>
    <name evidence="4" type="ORF">GPU96_09g16890</name>
    <name evidence="5" type="ORF">PFJ87_09g00200</name>
</gene>
<sequence length="261" mass="29824">MRFGMRVFSIVCTIDFMFILAQNGKCVYLNYSGRDGKQVLNEIFDRMTKGERITKLNISGNKIDRLPPYFESLSFMKVLDVSNNGLKYLSNSIAGMPLLVSLNLNGNSLIFLPKEITELKHLESLSIRDNQLQAIPEKIDDMTSLVDLDLANNKLDTLPFGMGAIENLKRLNLGGNLFSTFPPILGYLENIEEIIFTRNKRLRKIPRKLVKMLADSKTLLLLDMRENNRLREESTEDNVGWKELKEIFGNKIRLSQDEGSN</sequence>
<reference evidence="5 7" key="2">
    <citation type="submission" date="2023-02" db="EMBL/GenBank/DDBJ databases">
        <title>Encephalitozoon hellem ATCC 50451 complete genome.</title>
        <authorList>
            <person name="Mascarenhas dos Santos A.C."/>
            <person name="Julian A.T."/>
            <person name="Pombert J.-F."/>
        </authorList>
    </citation>
    <scope>NUCLEOTIDE SEQUENCE [LARGE SCALE GENOMIC DNA]</scope>
    <source>
        <strain evidence="5 7">ATCC 50451</strain>
    </source>
</reference>
<dbReference type="InterPro" id="IPR003591">
    <property type="entry name" value="Leu-rich_rpt_typical-subtyp"/>
</dbReference>
<feature type="chain" id="PRO_5040213509" evidence="3">
    <location>
        <begin position="22"/>
        <end position="261"/>
    </location>
</feature>
<dbReference type="Pfam" id="PF12799">
    <property type="entry name" value="LRR_4"/>
    <property type="match status" value="1"/>
</dbReference>
<keyword evidence="3" id="KW-0732">Signal</keyword>
<keyword evidence="2" id="KW-0677">Repeat</keyword>
<dbReference type="EMBL" id="CP075155">
    <property type="protein sequence ID" value="UTX43909.1"/>
    <property type="molecule type" value="Genomic_DNA"/>
</dbReference>
<accession>A0A9Q9CDG3</accession>
<dbReference type="OrthoDB" id="2192264at2759"/>
<dbReference type="GO" id="GO:0005737">
    <property type="term" value="C:cytoplasm"/>
    <property type="evidence" value="ECO:0007669"/>
    <property type="project" value="TreeGrafter"/>
</dbReference>
<evidence type="ECO:0000313" key="7">
    <source>
        <dbReference type="Proteomes" id="UP001217963"/>
    </source>
</evidence>
<proteinExistence type="predicted"/>
<organism evidence="4 6">
    <name type="scientific">Encephalitozoon hellem</name>
    <name type="common">Microsporidian parasite</name>
    <dbReference type="NCBI Taxonomy" id="27973"/>
    <lineage>
        <taxon>Eukaryota</taxon>
        <taxon>Fungi</taxon>
        <taxon>Fungi incertae sedis</taxon>
        <taxon>Microsporidia</taxon>
        <taxon>Unikaryonidae</taxon>
        <taxon>Encephalitozoon</taxon>
    </lineage>
</organism>
<evidence type="ECO:0000313" key="4">
    <source>
        <dbReference type="EMBL" id="UTX43909.1"/>
    </source>
</evidence>
<dbReference type="InterPro" id="IPR050216">
    <property type="entry name" value="LRR_domain-containing"/>
</dbReference>
<evidence type="ECO:0000256" key="1">
    <source>
        <dbReference type="ARBA" id="ARBA00022614"/>
    </source>
</evidence>
<evidence type="ECO:0000256" key="2">
    <source>
        <dbReference type="ARBA" id="ARBA00022737"/>
    </source>
</evidence>
<evidence type="ECO:0000313" key="6">
    <source>
        <dbReference type="Proteomes" id="UP001059546"/>
    </source>
</evidence>
<keyword evidence="1" id="KW-0433">Leucine-rich repeat</keyword>
<dbReference type="EMBL" id="CP119070">
    <property type="protein sequence ID" value="WEL39393.1"/>
    <property type="molecule type" value="Genomic_DNA"/>
</dbReference>
<dbReference type="SUPFAM" id="SSF52058">
    <property type="entry name" value="L domain-like"/>
    <property type="match status" value="1"/>
</dbReference>
<dbReference type="PANTHER" id="PTHR48051:SF1">
    <property type="entry name" value="RAS SUPPRESSOR PROTEIN 1"/>
    <property type="match status" value="1"/>
</dbReference>
<reference evidence="4" key="1">
    <citation type="submission" date="2021-05" db="EMBL/GenBank/DDBJ databases">
        <title>Encephalitozoon hellem ATCC 50604 Complete Genome.</title>
        <authorList>
            <person name="Mascarenhas dos Santos A.C."/>
            <person name="Julian A.T."/>
            <person name="Pombert J.-F."/>
        </authorList>
    </citation>
    <scope>NUCLEOTIDE SEQUENCE</scope>
    <source>
        <strain evidence="4">ATCC 50604</strain>
    </source>
</reference>
<dbReference type="InterPro" id="IPR032675">
    <property type="entry name" value="LRR_dom_sf"/>
</dbReference>
<dbReference type="InterPro" id="IPR001611">
    <property type="entry name" value="Leu-rich_rpt"/>
</dbReference>
<dbReference type="Pfam" id="PF13855">
    <property type="entry name" value="LRR_8"/>
    <property type="match status" value="1"/>
</dbReference>
<dbReference type="PANTHER" id="PTHR48051">
    <property type="match status" value="1"/>
</dbReference>
<dbReference type="Proteomes" id="UP001059546">
    <property type="component" value="Chromosome IX"/>
</dbReference>
<name>A0A9Q9CDG3_ENCHE</name>
<dbReference type="Proteomes" id="UP001217963">
    <property type="component" value="Chromosome IX"/>
</dbReference>
<evidence type="ECO:0000256" key="3">
    <source>
        <dbReference type="SAM" id="SignalP"/>
    </source>
</evidence>
<dbReference type="InterPro" id="IPR025875">
    <property type="entry name" value="Leu-rich_rpt_4"/>
</dbReference>
<dbReference type="Gene3D" id="3.80.10.10">
    <property type="entry name" value="Ribonuclease Inhibitor"/>
    <property type="match status" value="1"/>
</dbReference>
<keyword evidence="7" id="KW-1185">Reference proteome</keyword>
<protein>
    <submittedName>
        <fullName evidence="5">Leucine rich repeat domain-containing protein</fullName>
    </submittedName>
    <submittedName>
        <fullName evidence="4">Protein phosphatase 1 regulatory subunit 22</fullName>
    </submittedName>
</protein>
<evidence type="ECO:0000313" key="5">
    <source>
        <dbReference type="EMBL" id="WEL39393.1"/>
    </source>
</evidence>
<dbReference type="Pfam" id="PF00560">
    <property type="entry name" value="LRR_1"/>
    <property type="match status" value="1"/>
</dbReference>
<dbReference type="AlphaFoldDB" id="A0A9Q9CDG3"/>
<feature type="signal peptide" evidence="3">
    <location>
        <begin position="1"/>
        <end position="21"/>
    </location>
</feature>